<dbReference type="Proteomes" id="UP000182130">
    <property type="component" value="Unassembled WGS sequence"/>
</dbReference>
<accession>A0A1G8WYB3</accession>
<sequence>MSSVSAQSPFGVPWRSALLFLAVVAGFLLLSLTTFDPKVGPAAWVIRIAGTVVWVAFAAYLGYRDIVQKQGNGPQDIDHVPFDRWSWIHTTAGAMLGFWSVPLMLVVAITIGWEFFEKYVPGFGEKETLANRAVDVVGAWVGWVLLALLIAVLEGDSVPFVLPSADAWIRNL</sequence>
<name>A0A1G8WYB3_9MICC</name>
<dbReference type="OrthoDB" id="4938848at2"/>
<protein>
    <submittedName>
        <fullName evidence="1">Uncharacterized protein</fullName>
    </submittedName>
</protein>
<dbReference type="AlphaFoldDB" id="A0A1G8WYB3"/>
<organism evidence="1 2">
    <name type="scientific">Arthrobacter cupressi</name>
    <dbReference type="NCBI Taxonomy" id="1045773"/>
    <lineage>
        <taxon>Bacteria</taxon>
        <taxon>Bacillati</taxon>
        <taxon>Actinomycetota</taxon>
        <taxon>Actinomycetes</taxon>
        <taxon>Micrococcales</taxon>
        <taxon>Micrococcaceae</taxon>
        <taxon>Arthrobacter</taxon>
    </lineage>
</organism>
<reference evidence="2" key="1">
    <citation type="submission" date="2016-10" db="EMBL/GenBank/DDBJ databases">
        <authorList>
            <person name="Varghese N."/>
            <person name="Submissions S."/>
        </authorList>
    </citation>
    <scope>NUCLEOTIDE SEQUENCE [LARGE SCALE GENOMIC DNA]</scope>
    <source>
        <strain evidence="2">CGMCC 1.10783</strain>
    </source>
</reference>
<proteinExistence type="predicted"/>
<dbReference type="EMBL" id="FNEI01000017">
    <property type="protein sequence ID" value="SDJ83211.1"/>
    <property type="molecule type" value="Genomic_DNA"/>
</dbReference>
<evidence type="ECO:0000313" key="1">
    <source>
        <dbReference type="EMBL" id="SDJ83211.1"/>
    </source>
</evidence>
<dbReference type="STRING" id="1045773.SAMN05216555_11782"/>
<keyword evidence="2" id="KW-1185">Reference proteome</keyword>
<dbReference type="RefSeq" id="WP_139163434.1">
    <property type="nucleotide sequence ID" value="NZ_FNEI01000017.1"/>
</dbReference>
<evidence type="ECO:0000313" key="2">
    <source>
        <dbReference type="Proteomes" id="UP000182130"/>
    </source>
</evidence>
<gene>
    <name evidence="1" type="ORF">SAMN05216555_11782</name>
</gene>